<dbReference type="EC" id="2.7.13.3" evidence="3"/>
<evidence type="ECO:0000313" key="14">
    <source>
        <dbReference type="Proteomes" id="UP000244441"/>
    </source>
</evidence>
<dbReference type="InterPro" id="IPR003660">
    <property type="entry name" value="HAMP_dom"/>
</dbReference>
<sequence length="434" mass="48754">MRKLFASLFVLLLATFVSLGLLLDWIWEKSNTAQPISQRHVASIALLIDNAQQSTPVLLNELALVNDVEMSLTAIEEAGLDKASIDLIQQQPTVFYDQKGNEHIYTWLAKRQALLVIKLPKSPNFIYKIILAIFFYVVVAAVVWFWLRPLWRDLSKLAQASNAIGQGQFDYPLKISSHSSIIEIANTFKNMQSRIRSLISSHKELTSAVSHEIKTPVARAKFANEMMITKVNNEDYQAAQEYAESISEDLDEIDQLVCEMLNYAKFEHADPKLHLSPVNIADLVQSKINQTQSQYPQIEFKVDMAQPLTLQCDGHFVDRALQNLIINAAKYCQSKIQVSVYVQQKGPSNAFLVIQVEDDGAGIADEDRDKVFLPFSRLDQSRARVSGGFGLGLAIVCRIMQWHKGIAIAEKSKMLGGARFELHFPLATKTISST</sequence>
<dbReference type="PROSITE" id="PS50885">
    <property type="entry name" value="HAMP"/>
    <property type="match status" value="1"/>
</dbReference>
<evidence type="ECO:0000259" key="12">
    <source>
        <dbReference type="PROSITE" id="PS50885"/>
    </source>
</evidence>
<keyword evidence="6" id="KW-0808">Transferase</keyword>
<name>A0A2S0VLM8_9ALTE</name>
<evidence type="ECO:0000256" key="10">
    <source>
        <dbReference type="SAM" id="Phobius"/>
    </source>
</evidence>
<dbReference type="Gene3D" id="3.30.565.10">
    <property type="entry name" value="Histidine kinase-like ATPase, C-terminal domain"/>
    <property type="match status" value="1"/>
</dbReference>
<evidence type="ECO:0000256" key="9">
    <source>
        <dbReference type="ARBA" id="ARBA00022840"/>
    </source>
</evidence>
<reference evidence="13 14" key="1">
    <citation type="submission" date="2018-01" db="EMBL/GenBank/DDBJ databases">
        <title>Genome sequence of a Cantenovulum-like bacteria.</title>
        <authorList>
            <person name="Tan W.R."/>
            <person name="Lau N.-S."/>
            <person name="Go F."/>
            <person name="Amirul A.-A.A."/>
        </authorList>
    </citation>
    <scope>NUCLEOTIDE SEQUENCE [LARGE SCALE GENOMIC DNA]</scope>
    <source>
        <strain evidence="13 14">CCB-QB4</strain>
    </source>
</reference>
<dbReference type="InterPro" id="IPR036890">
    <property type="entry name" value="HATPase_C_sf"/>
</dbReference>
<dbReference type="AlphaFoldDB" id="A0A2S0VLM8"/>
<keyword evidence="10" id="KW-0472">Membrane</keyword>
<dbReference type="Pfam" id="PF00672">
    <property type="entry name" value="HAMP"/>
    <property type="match status" value="1"/>
</dbReference>
<evidence type="ECO:0000256" key="6">
    <source>
        <dbReference type="ARBA" id="ARBA00022679"/>
    </source>
</evidence>
<evidence type="ECO:0000256" key="4">
    <source>
        <dbReference type="ARBA" id="ARBA00022475"/>
    </source>
</evidence>
<proteinExistence type="predicted"/>
<dbReference type="Pfam" id="PF00512">
    <property type="entry name" value="HisKA"/>
    <property type="match status" value="1"/>
</dbReference>
<dbReference type="Gene3D" id="6.10.340.10">
    <property type="match status" value="1"/>
</dbReference>
<evidence type="ECO:0000259" key="11">
    <source>
        <dbReference type="PROSITE" id="PS50109"/>
    </source>
</evidence>
<dbReference type="SUPFAM" id="SSF47384">
    <property type="entry name" value="Homodimeric domain of signal transducing histidine kinase"/>
    <property type="match status" value="1"/>
</dbReference>
<dbReference type="KEGG" id="cate:C2869_00955"/>
<dbReference type="InterPro" id="IPR036097">
    <property type="entry name" value="HisK_dim/P_sf"/>
</dbReference>
<accession>A0A2S0VLM8</accession>
<feature type="domain" description="Histidine kinase" evidence="11">
    <location>
        <begin position="208"/>
        <end position="428"/>
    </location>
</feature>
<feature type="transmembrane region" description="Helical" evidence="10">
    <location>
        <begin position="125"/>
        <end position="147"/>
    </location>
</feature>
<dbReference type="GO" id="GO:0000155">
    <property type="term" value="F:phosphorelay sensor kinase activity"/>
    <property type="evidence" value="ECO:0007669"/>
    <property type="project" value="InterPro"/>
</dbReference>
<keyword evidence="4" id="KW-1003">Cell membrane</keyword>
<evidence type="ECO:0000256" key="3">
    <source>
        <dbReference type="ARBA" id="ARBA00012438"/>
    </source>
</evidence>
<dbReference type="InterPro" id="IPR004358">
    <property type="entry name" value="Sig_transdc_His_kin-like_C"/>
</dbReference>
<dbReference type="GO" id="GO:0005886">
    <property type="term" value="C:plasma membrane"/>
    <property type="evidence" value="ECO:0007669"/>
    <property type="project" value="UniProtKB-SubCell"/>
</dbReference>
<evidence type="ECO:0000313" key="13">
    <source>
        <dbReference type="EMBL" id="AWB65095.1"/>
    </source>
</evidence>
<dbReference type="PANTHER" id="PTHR44936">
    <property type="entry name" value="SENSOR PROTEIN CREC"/>
    <property type="match status" value="1"/>
</dbReference>
<dbReference type="InterPro" id="IPR003594">
    <property type="entry name" value="HATPase_dom"/>
</dbReference>
<dbReference type="SMART" id="SM00304">
    <property type="entry name" value="HAMP"/>
    <property type="match status" value="1"/>
</dbReference>
<evidence type="ECO:0000256" key="2">
    <source>
        <dbReference type="ARBA" id="ARBA00004651"/>
    </source>
</evidence>
<keyword evidence="8" id="KW-0418">Kinase</keyword>
<evidence type="ECO:0000256" key="8">
    <source>
        <dbReference type="ARBA" id="ARBA00022777"/>
    </source>
</evidence>
<feature type="domain" description="HAMP" evidence="12">
    <location>
        <begin position="148"/>
        <end position="200"/>
    </location>
</feature>
<keyword evidence="14" id="KW-1185">Reference proteome</keyword>
<keyword evidence="10" id="KW-1133">Transmembrane helix</keyword>
<gene>
    <name evidence="13" type="ORF">C2869_00955</name>
</gene>
<dbReference type="PANTHER" id="PTHR44936:SF10">
    <property type="entry name" value="SENSOR PROTEIN RSTB"/>
    <property type="match status" value="1"/>
</dbReference>
<keyword evidence="9" id="KW-0067">ATP-binding</keyword>
<evidence type="ECO:0000256" key="5">
    <source>
        <dbReference type="ARBA" id="ARBA00022553"/>
    </source>
</evidence>
<dbReference type="Pfam" id="PF02518">
    <property type="entry name" value="HATPase_c"/>
    <property type="match status" value="1"/>
</dbReference>
<dbReference type="CDD" id="cd00082">
    <property type="entry name" value="HisKA"/>
    <property type="match status" value="1"/>
</dbReference>
<comment type="catalytic activity">
    <reaction evidence="1">
        <text>ATP + protein L-histidine = ADP + protein N-phospho-L-histidine.</text>
        <dbReference type="EC" id="2.7.13.3"/>
    </reaction>
</comment>
<dbReference type="InterPro" id="IPR050980">
    <property type="entry name" value="2C_sensor_his_kinase"/>
</dbReference>
<dbReference type="PROSITE" id="PS50109">
    <property type="entry name" value="HIS_KIN"/>
    <property type="match status" value="1"/>
</dbReference>
<evidence type="ECO:0000256" key="7">
    <source>
        <dbReference type="ARBA" id="ARBA00022741"/>
    </source>
</evidence>
<protein>
    <recommendedName>
        <fullName evidence="3">histidine kinase</fullName>
        <ecNumber evidence="3">2.7.13.3</ecNumber>
    </recommendedName>
</protein>
<organism evidence="13 14">
    <name type="scientific">Saccharobesus litoralis</name>
    <dbReference type="NCBI Taxonomy" id="2172099"/>
    <lineage>
        <taxon>Bacteria</taxon>
        <taxon>Pseudomonadati</taxon>
        <taxon>Pseudomonadota</taxon>
        <taxon>Gammaproteobacteria</taxon>
        <taxon>Alteromonadales</taxon>
        <taxon>Alteromonadaceae</taxon>
        <taxon>Saccharobesus</taxon>
    </lineage>
</organism>
<dbReference type="EMBL" id="CP026604">
    <property type="protein sequence ID" value="AWB65095.1"/>
    <property type="molecule type" value="Genomic_DNA"/>
</dbReference>
<keyword evidence="10" id="KW-0812">Transmembrane</keyword>
<comment type="subcellular location">
    <subcellularLocation>
        <location evidence="2">Cell membrane</location>
        <topology evidence="2">Multi-pass membrane protein</topology>
    </subcellularLocation>
</comment>
<keyword evidence="5" id="KW-0597">Phosphoprotein</keyword>
<dbReference type="InterPro" id="IPR003661">
    <property type="entry name" value="HisK_dim/P_dom"/>
</dbReference>
<dbReference type="SMART" id="SM00387">
    <property type="entry name" value="HATPase_c"/>
    <property type="match status" value="1"/>
</dbReference>
<dbReference type="RefSeq" id="WP_108601173.1">
    <property type="nucleotide sequence ID" value="NZ_CP026604.1"/>
</dbReference>
<dbReference type="Proteomes" id="UP000244441">
    <property type="component" value="Chromosome"/>
</dbReference>
<dbReference type="PRINTS" id="PR00344">
    <property type="entry name" value="BCTRLSENSOR"/>
</dbReference>
<dbReference type="SMART" id="SM00388">
    <property type="entry name" value="HisKA"/>
    <property type="match status" value="1"/>
</dbReference>
<dbReference type="OrthoDB" id="9804645at2"/>
<evidence type="ECO:0000256" key="1">
    <source>
        <dbReference type="ARBA" id="ARBA00000085"/>
    </source>
</evidence>
<dbReference type="Gene3D" id="1.10.287.130">
    <property type="match status" value="1"/>
</dbReference>
<keyword evidence="7" id="KW-0547">Nucleotide-binding</keyword>
<dbReference type="SUPFAM" id="SSF55874">
    <property type="entry name" value="ATPase domain of HSP90 chaperone/DNA topoisomerase II/histidine kinase"/>
    <property type="match status" value="1"/>
</dbReference>
<dbReference type="InterPro" id="IPR005467">
    <property type="entry name" value="His_kinase_dom"/>
</dbReference>
<dbReference type="GO" id="GO:0005524">
    <property type="term" value="F:ATP binding"/>
    <property type="evidence" value="ECO:0007669"/>
    <property type="project" value="UniProtKB-KW"/>
</dbReference>